<gene>
    <name evidence="6" type="ORF">P9H32_14290</name>
</gene>
<evidence type="ECO:0000256" key="4">
    <source>
        <dbReference type="ARBA" id="ARBA00023014"/>
    </source>
</evidence>
<accession>A0ABU5N026</accession>
<dbReference type="Pfam" id="PF12838">
    <property type="entry name" value="Fer4_7"/>
    <property type="match status" value="1"/>
</dbReference>
<dbReference type="InterPro" id="IPR017896">
    <property type="entry name" value="4Fe4S_Fe-S-bd"/>
</dbReference>
<evidence type="ECO:0000313" key="7">
    <source>
        <dbReference type="Proteomes" id="UP001290861"/>
    </source>
</evidence>
<dbReference type="SUPFAM" id="SSF142019">
    <property type="entry name" value="Nqo1 FMN-binding domain-like"/>
    <property type="match status" value="1"/>
</dbReference>
<comment type="caution">
    <text evidence="6">The sequence shown here is derived from an EMBL/GenBank/DDBJ whole genome shotgun (WGS) entry which is preliminary data.</text>
</comment>
<dbReference type="PROSITE" id="PS00198">
    <property type="entry name" value="4FE4S_FER_1"/>
    <property type="match status" value="1"/>
</dbReference>
<keyword evidence="3" id="KW-0408">Iron</keyword>
<dbReference type="EMBL" id="JARVCO010000012">
    <property type="protein sequence ID" value="MDZ8119795.1"/>
    <property type="molecule type" value="Genomic_DNA"/>
</dbReference>
<evidence type="ECO:0000256" key="3">
    <source>
        <dbReference type="ARBA" id="ARBA00023004"/>
    </source>
</evidence>
<dbReference type="PROSITE" id="PS51379">
    <property type="entry name" value="4FE4S_FER_2"/>
    <property type="match status" value="2"/>
</dbReference>
<dbReference type="Gene3D" id="3.30.70.3270">
    <property type="match status" value="1"/>
</dbReference>
<proteinExistence type="predicted"/>
<dbReference type="Pfam" id="PF01512">
    <property type="entry name" value="Complex1_51K"/>
    <property type="match status" value="1"/>
</dbReference>
<evidence type="ECO:0000256" key="2">
    <source>
        <dbReference type="ARBA" id="ARBA00022723"/>
    </source>
</evidence>
<dbReference type="RefSeq" id="WP_322609577.1">
    <property type="nucleotide sequence ID" value="NZ_JARVCO010000012.1"/>
</dbReference>
<dbReference type="PANTHER" id="PTHR43034">
    <property type="entry name" value="ION-TRANSLOCATING OXIDOREDUCTASE COMPLEX SUBUNIT C"/>
    <property type="match status" value="1"/>
</dbReference>
<protein>
    <submittedName>
        <fullName evidence="6">4Fe-4S dicluster domain-containing protein</fullName>
    </submittedName>
</protein>
<keyword evidence="7" id="KW-1185">Reference proteome</keyword>
<dbReference type="InterPro" id="IPR037225">
    <property type="entry name" value="Nuo51_FMN-bd_sf"/>
</dbReference>
<dbReference type="InterPro" id="IPR017900">
    <property type="entry name" value="4Fe4S_Fe_S_CS"/>
</dbReference>
<name>A0ABU5N026_9BACT</name>
<dbReference type="Proteomes" id="UP001290861">
    <property type="component" value="Unassembled WGS sequence"/>
</dbReference>
<feature type="domain" description="4Fe-4S ferredoxin-type" evidence="5">
    <location>
        <begin position="306"/>
        <end position="335"/>
    </location>
</feature>
<evidence type="ECO:0000259" key="5">
    <source>
        <dbReference type="PROSITE" id="PS51379"/>
    </source>
</evidence>
<dbReference type="PANTHER" id="PTHR43034:SF2">
    <property type="entry name" value="ION-TRANSLOCATING OXIDOREDUCTASE COMPLEX SUBUNIT C"/>
    <property type="match status" value="1"/>
</dbReference>
<feature type="domain" description="4Fe-4S ferredoxin-type" evidence="5">
    <location>
        <begin position="265"/>
        <end position="295"/>
    </location>
</feature>
<dbReference type="InterPro" id="IPR010208">
    <property type="entry name" value="Ion_transpt_RnfC/RsxC"/>
</dbReference>
<keyword evidence="2" id="KW-0479">Metal-binding</keyword>
<evidence type="ECO:0000313" key="6">
    <source>
        <dbReference type="EMBL" id="MDZ8119795.1"/>
    </source>
</evidence>
<sequence length="342" mass="37670">MRRTIKIDWDNLVDFQMLETPFPRPERIYPGLDKIDPATFPAFLDEIGLIGMGGGGYPTSKKLQANLNAHTLVINGIECEPGISIDKSVLLQDSFWVAAGANACVKATGSTKIVLAVQNDPDLIKELNKYYGEFIIVGFNREYPAGAEKLIIEKLTGKRPPAGTRPFELGFLIQNVVTLRAIGRAIIDGIPVVERPLTLAMPSSGFYKNIIVPVGIEIRKLLEIYNLPYDASMHLITDSGLMMGREVDRFSTIRKTTLAIFILRRDEVYREERPCTRCGACNAACPLGLHPFTLTEKINKGKTTSTAFTAQMTECFLCGVCAAVCPSGIPLIETLQKGKRCL</sequence>
<evidence type="ECO:0000256" key="1">
    <source>
        <dbReference type="ARBA" id="ARBA00022485"/>
    </source>
</evidence>
<dbReference type="InterPro" id="IPR011538">
    <property type="entry name" value="Nuo51_FMN-bd"/>
</dbReference>
<keyword evidence="1" id="KW-0004">4Fe-4S</keyword>
<dbReference type="Gene3D" id="3.40.50.11540">
    <property type="entry name" value="NADH-ubiquinone oxidoreductase 51kDa subunit"/>
    <property type="match status" value="1"/>
</dbReference>
<reference evidence="6 7" key="1">
    <citation type="journal article" date="2024" name="Appl. Environ. Microbiol.">
        <title>Pontiella agarivorans sp. nov., a novel marine anaerobic bacterium capable of degrading macroalgal polysaccharides and fixing nitrogen.</title>
        <authorList>
            <person name="Liu N."/>
            <person name="Kivenson V."/>
            <person name="Peng X."/>
            <person name="Cui Z."/>
            <person name="Lankiewicz T.S."/>
            <person name="Gosselin K.M."/>
            <person name="English C.J."/>
            <person name="Blair E.M."/>
            <person name="O'Malley M.A."/>
            <person name="Valentine D.L."/>
        </authorList>
    </citation>
    <scope>NUCLEOTIDE SEQUENCE [LARGE SCALE GENOMIC DNA]</scope>
    <source>
        <strain evidence="6 7">NLcol2</strain>
    </source>
</reference>
<organism evidence="6 7">
    <name type="scientific">Pontiella agarivorans</name>
    <dbReference type="NCBI Taxonomy" id="3038953"/>
    <lineage>
        <taxon>Bacteria</taxon>
        <taxon>Pseudomonadati</taxon>
        <taxon>Kiritimatiellota</taxon>
        <taxon>Kiritimatiellia</taxon>
        <taxon>Kiritimatiellales</taxon>
        <taxon>Pontiellaceae</taxon>
        <taxon>Pontiella</taxon>
    </lineage>
</organism>
<dbReference type="SUPFAM" id="SSF46548">
    <property type="entry name" value="alpha-helical ferredoxin"/>
    <property type="match status" value="1"/>
</dbReference>
<keyword evidence="4" id="KW-0411">Iron-sulfur</keyword>